<dbReference type="EMBL" id="JABFUC010000012">
    <property type="protein sequence ID" value="MCG6658935.1"/>
    <property type="molecule type" value="Genomic_DNA"/>
</dbReference>
<dbReference type="RefSeq" id="WP_238978085.1">
    <property type="nucleotide sequence ID" value="NZ_JABFUC010000012.1"/>
</dbReference>
<dbReference type="PROSITE" id="PS51819">
    <property type="entry name" value="VOC"/>
    <property type="match status" value="2"/>
</dbReference>
<organism evidence="3 4">
    <name type="scientific">Billgrantia campisalis</name>
    <dbReference type="NCBI Taxonomy" id="74661"/>
    <lineage>
        <taxon>Bacteria</taxon>
        <taxon>Pseudomonadati</taxon>
        <taxon>Pseudomonadota</taxon>
        <taxon>Gammaproteobacteria</taxon>
        <taxon>Oceanospirillales</taxon>
        <taxon>Halomonadaceae</taxon>
        <taxon>Billgrantia</taxon>
    </lineage>
</organism>
<dbReference type="InterPro" id="IPR051785">
    <property type="entry name" value="MMCE/EMCE_epimerase"/>
</dbReference>
<dbReference type="InterPro" id="IPR037523">
    <property type="entry name" value="VOC_core"/>
</dbReference>
<keyword evidence="1" id="KW-0479">Metal-binding</keyword>
<comment type="caution">
    <text evidence="3">The sequence shown here is derived from an EMBL/GenBank/DDBJ whole genome shotgun (WGS) entry which is preliminary data.</text>
</comment>
<gene>
    <name evidence="3" type="ORF">HOP52_14335</name>
</gene>
<dbReference type="PANTHER" id="PTHR43048">
    <property type="entry name" value="METHYLMALONYL-COA EPIMERASE"/>
    <property type="match status" value="1"/>
</dbReference>
<dbReference type="Gene3D" id="3.10.180.10">
    <property type="entry name" value="2,3-Dihydroxybiphenyl 1,2-Dioxygenase, domain 1"/>
    <property type="match status" value="2"/>
</dbReference>
<feature type="domain" description="VOC" evidence="2">
    <location>
        <begin position="152"/>
        <end position="276"/>
    </location>
</feature>
<dbReference type="Proteomes" id="UP000814385">
    <property type="component" value="Unassembled WGS sequence"/>
</dbReference>
<dbReference type="PANTHER" id="PTHR43048:SF3">
    <property type="entry name" value="METHYLMALONYL-COA EPIMERASE, MITOCHONDRIAL"/>
    <property type="match status" value="1"/>
</dbReference>
<dbReference type="Pfam" id="PF00903">
    <property type="entry name" value="Glyoxalase"/>
    <property type="match status" value="2"/>
</dbReference>
<keyword evidence="4" id="KW-1185">Reference proteome</keyword>
<feature type="domain" description="VOC" evidence="2">
    <location>
        <begin position="6"/>
        <end position="113"/>
    </location>
</feature>
<sequence length="314" mass="35375">MIRIKDIHHVVYRHPDLDAAEAFFCDFGMSVQCRDNSHVYFRGAGQNYYIYIAEKSDRSEFVSMAFEVEDRQDLERASRLDGASSIQRLERPGGGERVTLQDPSGRQIDLVHGIASTDKRPMRAALVHNTADAKQRLGELQRPGKGPAEILRLGHIALGVKDLKANLDWYKETLGLLPSDMVVEGSKDNAHAVFLRLNRGQSWTDHHTVALFTAPEDHVHHASFEVQDVDAQILGNTWMKERGWSPFWGVGRHLLGSQIFDYWYDPSGNIVEHFTDGDLYNSESSTGFVEGGDDSLYQWGPEMSIEKFLGLSGQ</sequence>
<reference evidence="3 4" key="1">
    <citation type="submission" date="2020-05" db="EMBL/GenBank/DDBJ databases">
        <title>Comparative genomic analysis of denitrifying bacteria from Halomonas genus.</title>
        <authorList>
            <person name="Wang L."/>
            <person name="Shao Z."/>
        </authorList>
    </citation>
    <scope>NUCLEOTIDE SEQUENCE [LARGE SCALE GENOMIC DNA]</scope>
    <source>
        <strain evidence="3 4">A4</strain>
    </source>
</reference>
<dbReference type="InterPro" id="IPR004360">
    <property type="entry name" value="Glyas_Fos-R_dOase_dom"/>
</dbReference>
<name>A0ABS9PCW2_9GAMM</name>
<protein>
    <submittedName>
        <fullName evidence="3">Bleomycin resistance protein</fullName>
    </submittedName>
</protein>
<evidence type="ECO:0000256" key="1">
    <source>
        <dbReference type="ARBA" id="ARBA00022723"/>
    </source>
</evidence>
<accession>A0ABS9PCW2</accession>
<evidence type="ECO:0000313" key="3">
    <source>
        <dbReference type="EMBL" id="MCG6658935.1"/>
    </source>
</evidence>
<evidence type="ECO:0000259" key="2">
    <source>
        <dbReference type="PROSITE" id="PS51819"/>
    </source>
</evidence>
<dbReference type="SUPFAM" id="SSF54593">
    <property type="entry name" value="Glyoxalase/Bleomycin resistance protein/Dihydroxybiphenyl dioxygenase"/>
    <property type="match status" value="1"/>
</dbReference>
<evidence type="ECO:0000313" key="4">
    <source>
        <dbReference type="Proteomes" id="UP000814385"/>
    </source>
</evidence>
<proteinExistence type="predicted"/>
<dbReference type="InterPro" id="IPR029068">
    <property type="entry name" value="Glyas_Bleomycin-R_OHBP_Dase"/>
</dbReference>